<keyword evidence="4 6" id="KW-1133">Transmembrane helix</keyword>
<name>A0A974NW86_9SPHN</name>
<comment type="subcellular location">
    <subcellularLocation>
        <location evidence="1">Cell membrane</location>
        <topology evidence="1">Multi-pass membrane protein</topology>
    </subcellularLocation>
</comment>
<keyword evidence="5 6" id="KW-0472">Membrane</keyword>
<keyword evidence="3 6" id="KW-0812">Transmembrane</keyword>
<organism evidence="8 9">
    <name type="scientific">Sphingomonas aliaeris</name>
    <dbReference type="NCBI Taxonomy" id="2759526"/>
    <lineage>
        <taxon>Bacteria</taxon>
        <taxon>Pseudomonadati</taxon>
        <taxon>Pseudomonadota</taxon>
        <taxon>Alphaproteobacteria</taxon>
        <taxon>Sphingomonadales</taxon>
        <taxon>Sphingomonadaceae</taxon>
        <taxon>Sphingomonas</taxon>
    </lineage>
</organism>
<feature type="transmembrane region" description="Helical" evidence="6">
    <location>
        <begin position="413"/>
        <end position="437"/>
    </location>
</feature>
<accession>A0A974NW86</accession>
<dbReference type="RefSeq" id="WP_202094990.1">
    <property type="nucleotide sequence ID" value="NZ_CP061035.1"/>
</dbReference>
<evidence type="ECO:0000259" key="7">
    <source>
        <dbReference type="Pfam" id="PF02706"/>
    </source>
</evidence>
<feature type="domain" description="Polysaccharide chain length determinant N-terminal" evidence="7">
    <location>
        <begin position="24"/>
        <end position="80"/>
    </location>
</feature>
<dbReference type="EMBL" id="CP061035">
    <property type="protein sequence ID" value="QQV78061.1"/>
    <property type="molecule type" value="Genomic_DNA"/>
</dbReference>
<evidence type="ECO:0000256" key="3">
    <source>
        <dbReference type="ARBA" id="ARBA00022692"/>
    </source>
</evidence>
<evidence type="ECO:0000313" key="8">
    <source>
        <dbReference type="EMBL" id="QQV78061.1"/>
    </source>
</evidence>
<evidence type="ECO:0000313" key="9">
    <source>
        <dbReference type="Proteomes" id="UP000595894"/>
    </source>
</evidence>
<feature type="transmembrane region" description="Helical" evidence="6">
    <location>
        <begin position="443"/>
        <end position="461"/>
    </location>
</feature>
<evidence type="ECO:0000256" key="1">
    <source>
        <dbReference type="ARBA" id="ARBA00004651"/>
    </source>
</evidence>
<dbReference type="InterPro" id="IPR003856">
    <property type="entry name" value="LPS_length_determ_N"/>
</dbReference>
<protein>
    <submittedName>
        <fullName evidence="8">Lipopolysaccharide biosynthesis protein</fullName>
    </submittedName>
</protein>
<dbReference type="GO" id="GO:0005886">
    <property type="term" value="C:plasma membrane"/>
    <property type="evidence" value="ECO:0007669"/>
    <property type="project" value="UniProtKB-SubCell"/>
</dbReference>
<dbReference type="Pfam" id="PF02706">
    <property type="entry name" value="Wzz"/>
    <property type="match status" value="1"/>
</dbReference>
<evidence type="ECO:0000256" key="6">
    <source>
        <dbReference type="SAM" id="Phobius"/>
    </source>
</evidence>
<feature type="transmembrane region" description="Helical" evidence="6">
    <location>
        <begin position="31"/>
        <end position="51"/>
    </location>
</feature>
<dbReference type="Proteomes" id="UP000595894">
    <property type="component" value="Chromosome"/>
</dbReference>
<dbReference type="PANTHER" id="PTHR32309">
    <property type="entry name" value="TYROSINE-PROTEIN KINASE"/>
    <property type="match status" value="1"/>
</dbReference>
<dbReference type="KEGG" id="sari:H5J25_04800"/>
<gene>
    <name evidence="8" type="ORF">H5J25_04800</name>
</gene>
<dbReference type="InterPro" id="IPR050445">
    <property type="entry name" value="Bact_polysacc_biosynth/exp"/>
</dbReference>
<sequence length="493" mass="52515">MTDSAGYPAGQEEQSSGIMGSLPLILWQRKWFVIIPAVIVAIAATAAAFLLPRSYQSSAVLLVESQNLPGGTTAGPADDVIDRRIAKIRQQILARPDLVELIQNNNLYNASDRSEPLSALVEKMRAATNISAVDANITRGAQGGQGSIAFSLTFDYPRAAEAQLVAQTFVDRLLKLDASESQSQAQTNVRFLEDQQSSLQAQVDAVEQQVNRVTGQNGAALSSGANMGMISTGGGDFEGQIASLRRENLQLQAQLGKTGVGRDPGVVAAEAQLAAVRAQYSDDHPDVKLAETRLAAAKTAASQFQTNNVAGTIQQQIAANNKAISDLNSARGQSQSRAMQMAAAQARGPVVAQQVSQLQARADQIRNDLGKVTSNLLNARSLAKLTEEQRGERLTLIDPPNTPDRPTKPNRPALILGGIAAGLGLGFVLAFLIELVLRPIRSAATLTALTGAPPLAVVPVLSHKRPKTGGRWAWFSRKKKPTEQKLEEEGQYA</sequence>
<dbReference type="GO" id="GO:0004713">
    <property type="term" value="F:protein tyrosine kinase activity"/>
    <property type="evidence" value="ECO:0007669"/>
    <property type="project" value="TreeGrafter"/>
</dbReference>
<reference evidence="9" key="1">
    <citation type="submission" date="2020-09" db="EMBL/GenBank/DDBJ databases">
        <title>Sphingomonas sp., a new species isolated from pork steak.</title>
        <authorList>
            <person name="Heidler von Heilborn D."/>
        </authorList>
    </citation>
    <scope>NUCLEOTIDE SEQUENCE [LARGE SCALE GENOMIC DNA]</scope>
</reference>
<keyword evidence="2" id="KW-1003">Cell membrane</keyword>
<evidence type="ECO:0000256" key="4">
    <source>
        <dbReference type="ARBA" id="ARBA00022989"/>
    </source>
</evidence>
<keyword evidence="9" id="KW-1185">Reference proteome</keyword>
<dbReference type="PANTHER" id="PTHR32309:SF13">
    <property type="entry name" value="FERRIC ENTEROBACTIN TRANSPORT PROTEIN FEPE"/>
    <property type="match status" value="1"/>
</dbReference>
<dbReference type="AlphaFoldDB" id="A0A974NW86"/>
<proteinExistence type="predicted"/>
<evidence type="ECO:0000256" key="5">
    <source>
        <dbReference type="ARBA" id="ARBA00023136"/>
    </source>
</evidence>
<evidence type="ECO:0000256" key="2">
    <source>
        <dbReference type="ARBA" id="ARBA00022475"/>
    </source>
</evidence>